<dbReference type="AlphaFoldDB" id="A0A9P5PVN8"/>
<comment type="caution">
    <text evidence="8">The sequence shown here is derived from an EMBL/GenBank/DDBJ whole genome shotgun (WGS) entry which is preliminary data.</text>
</comment>
<dbReference type="Proteomes" id="UP000772434">
    <property type="component" value="Unassembled WGS sequence"/>
</dbReference>
<dbReference type="SUPFAM" id="SSF47895">
    <property type="entry name" value="Transducin (alpha subunit), insertion domain"/>
    <property type="match status" value="1"/>
</dbReference>
<feature type="binding site" evidence="5">
    <location>
        <begin position="400"/>
        <end position="403"/>
    </location>
    <ligand>
        <name>GTP</name>
        <dbReference type="ChEBI" id="CHEBI:37565"/>
    </ligand>
</feature>
<accession>A0A9P5PVN8</accession>
<evidence type="ECO:0000256" key="3">
    <source>
        <dbReference type="ARBA" id="ARBA00023134"/>
    </source>
</evidence>
<evidence type="ECO:0000313" key="8">
    <source>
        <dbReference type="EMBL" id="KAF9068840.1"/>
    </source>
</evidence>
<dbReference type="PROSITE" id="PS51882">
    <property type="entry name" value="G_ALPHA"/>
    <property type="match status" value="1"/>
</dbReference>
<name>A0A9P5PVN8_9AGAR</name>
<dbReference type="GO" id="GO:0003924">
    <property type="term" value="F:GTPase activity"/>
    <property type="evidence" value="ECO:0007669"/>
    <property type="project" value="InterPro"/>
</dbReference>
<dbReference type="SMART" id="SM00275">
    <property type="entry name" value="G_alpha"/>
    <property type="match status" value="1"/>
</dbReference>
<dbReference type="GO" id="GO:0005737">
    <property type="term" value="C:cytoplasm"/>
    <property type="evidence" value="ECO:0007669"/>
    <property type="project" value="TreeGrafter"/>
</dbReference>
<dbReference type="GO" id="GO:0001664">
    <property type="term" value="F:G protein-coupled receptor binding"/>
    <property type="evidence" value="ECO:0007669"/>
    <property type="project" value="TreeGrafter"/>
</dbReference>
<dbReference type="InterPro" id="IPR001019">
    <property type="entry name" value="Gprotein_alpha_su"/>
</dbReference>
<keyword evidence="1 6" id="KW-0479">Metal-binding</keyword>
<evidence type="ECO:0000256" key="6">
    <source>
        <dbReference type="PIRSR" id="PIRSR601019-2"/>
    </source>
</evidence>
<dbReference type="InterPro" id="IPR027417">
    <property type="entry name" value="P-loop_NTPase"/>
</dbReference>
<dbReference type="FunFam" id="3.40.50.300:FF:000692">
    <property type="entry name" value="Guanine nucleotide-binding protein subunit alpha"/>
    <property type="match status" value="1"/>
</dbReference>
<evidence type="ECO:0000256" key="7">
    <source>
        <dbReference type="SAM" id="MobiDB-lite"/>
    </source>
</evidence>
<feature type="binding site" evidence="5">
    <location>
        <begin position="301"/>
        <end position="307"/>
    </location>
    <ligand>
        <name>GTP</name>
        <dbReference type="ChEBI" id="CHEBI:37565"/>
    </ligand>
</feature>
<keyword evidence="2 5" id="KW-0547">Nucleotide-binding</keyword>
<dbReference type="EMBL" id="JADNRY010000056">
    <property type="protein sequence ID" value="KAF9068840.1"/>
    <property type="molecule type" value="Genomic_DNA"/>
</dbReference>
<dbReference type="PANTHER" id="PTHR10218:SF360">
    <property type="entry name" value="GUANINE NUCLEOTIDE-BINDING PROTEIN SUBUNIT ALPHA HOMOLOG"/>
    <property type="match status" value="1"/>
</dbReference>
<dbReference type="PRINTS" id="PR00318">
    <property type="entry name" value="GPROTEINA"/>
</dbReference>
<dbReference type="Pfam" id="PF00503">
    <property type="entry name" value="G-alpha"/>
    <property type="match status" value="1"/>
</dbReference>
<dbReference type="GO" id="GO:0005525">
    <property type="term" value="F:GTP binding"/>
    <property type="evidence" value="ECO:0007669"/>
    <property type="project" value="UniProtKB-KW"/>
</dbReference>
<dbReference type="InterPro" id="IPR011025">
    <property type="entry name" value="GproteinA_insert"/>
</dbReference>
<protein>
    <submittedName>
        <fullName evidence="8">Guanine nucleotide binding protein, alpha subunit</fullName>
    </submittedName>
</protein>
<proteinExistence type="predicted"/>
<feature type="binding site" evidence="6">
    <location>
        <position position="307"/>
    </location>
    <ligand>
        <name>Mg(2+)</name>
        <dbReference type="ChEBI" id="CHEBI:18420"/>
    </ligand>
</feature>
<organism evidence="8 9">
    <name type="scientific">Rhodocollybia butyracea</name>
    <dbReference type="NCBI Taxonomy" id="206335"/>
    <lineage>
        <taxon>Eukaryota</taxon>
        <taxon>Fungi</taxon>
        <taxon>Dikarya</taxon>
        <taxon>Basidiomycota</taxon>
        <taxon>Agaricomycotina</taxon>
        <taxon>Agaricomycetes</taxon>
        <taxon>Agaricomycetidae</taxon>
        <taxon>Agaricales</taxon>
        <taxon>Marasmiineae</taxon>
        <taxon>Omphalotaceae</taxon>
        <taxon>Rhodocollybia</taxon>
    </lineage>
</organism>
<feature type="compositionally biased region" description="Low complexity" evidence="7">
    <location>
        <begin position="136"/>
        <end position="152"/>
    </location>
</feature>
<feature type="compositionally biased region" description="Basic and acidic residues" evidence="7">
    <location>
        <begin position="1"/>
        <end position="11"/>
    </location>
</feature>
<dbReference type="Gene3D" id="1.10.400.10">
    <property type="entry name" value="GI Alpha 1, domain 2-like"/>
    <property type="match status" value="1"/>
</dbReference>
<sequence>MPSRVYEHPFDEWDPVTKTMSPPPDESVEEMEARVQLELEARKVSDAIDEDLNEQRAAEKRGPKPVRVLLLGQSESGKSTFLKNFQLIHNPKAFSAERLSWRIVILYNVLRSIHIILDAMTHPSPAQPRSRGPVKEGTSSSSSPLSGEISLPDLHDLDPELLEIRSRLAPLAQVEDLLARQLTPLDYSEVGTTQLAPVYPIKQNPTELVVNSTVNWKQRFDRLVGRDSSDSERMIDWNDPNDPGKVIHTCGKDMIRLWNHPLVQQMLEKQNLRLEEMAGFFLDSLHEITADRYLPTNDHILRARLKTLGVSEHRVRVNAGSDLGNDWRIFDVGGHRSLRSAWAPYFDNMDTIIFLAPISAFDQVLAEAPKVNRLEDSVLLWTSIAANKILQHTDLILFLNKCDLMTAKLASGIKLKDYVVSYGNRPNDFENITNYLRKKFAGVLKENSPIARTFYCHYTSVTDTLSTQKVIATLKDTVMRDSLKHSTLLI</sequence>
<dbReference type="GO" id="GO:0031683">
    <property type="term" value="F:G-protein beta/gamma-subunit complex binding"/>
    <property type="evidence" value="ECO:0007669"/>
    <property type="project" value="InterPro"/>
</dbReference>
<keyword evidence="9" id="KW-1185">Reference proteome</keyword>
<dbReference type="SUPFAM" id="SSF52540">
    <property type="entry name" value="P-loop containing nucleoside triphosphate hydrolases"/>
    <property type="match status" value="1"/>
</dbReference>
<gene>
    <name evidence="8" type="ORF">BDP27DRAFT_1326348</name>
</gene>
<dbReference type="Gene3D" id="3.40.50.300">
    <property type="entry name" value="P-loop containing nucleotide triphosphate hydrolases"/>
    <property type="match status" value="2"/>
</dbReference>
<evidence type="ECO:0000256" key="2">
    <source>
        <dbReference type="ARBA" id="ARBA00022741"/>
    </source>
</evidence>
<keyword evidence="4" id="KW-0807">Transducer</keyword>
<keyword evidence="3 5" id="KW-0342">GTP-binding</keyword>
<dbReference type="GO" id="GO:0005834">
    <property type="term" value="C:heterotrimeric G-protein complex"/>
    <property type="evidence" value="ECO:0007669"/>
    <property type="project" value="TreeGrafter"/>
</dbReference>
<dbReference type="CDD" id="cd00066">
    <property type="entry name" value="G-alpha"/>
    <property type="match status" value="1"/>
</dbReference>
<dbReference type="PANTHER" id="PTHR10218">
    <property type="entry name" value="GTP-BINDING PROTEIN ALPHA SUBUNIT"/>
    <property type="match status" value="1"/>
</dbReference>
<evidence type="ECO:0000256" key="5">
    <source>
        <dbReference type="PIRSR" id="PIRSR601019-1"/>
    </source>
</evidence>
<evidence type="ECO:0000256" key="4">
    <source>
        <dbReference type="ARBA" id="ARBA00023224"/>
    </source>
</evidence>
<reference evidence="8" key="1">
    <citation type="submission" date="2020-11" db="EMBL/GenBank/DDBJ databases">
        <authorList>
            <consortium name="DOE Joint Genome Institute"/>
            <person name="Ahrendt S."/>
            <person name="Riley R."/>
            <person name="Andreopoulos W."/>
            <person name="Labutti K."/>
            <person name="Pangilinan J."/>
            <person name="Ruiz-Duenas F.J."/>
            <person name="Barrasa J.M."/>
            <person name="Sanchez-Garcia M."/>
            <person name="Camarero S."/>
            <person name="Miyauchi S."/>
            <person name="Serrano A."/>
            <person name="Linde D."/>
            <person name="Babiker R."/>
            <person name="Drula E."/>
            <person name="Ayuso-Fernandez I."/>
            <person name="Pacheco R."/>
            <person name="Padilla G."/>
            <person name="Ferreira P."/>
            <person name="Barriuso J."/>
            <person name="Kellner H."/>
            <person name="Castanera R."/>
            <person name="Alfaro M."/>
            <person name="Ramirez L."/>
            <person name="Pisabarro A.G."/>
            <person name="Kuo A."/>
            <person name="Tritt A."/>
            <person name="Lipzen A."/>
            <person name="He G."/>
            <person name="Yan M."/>
            <person name="Ng V."/>
            <person name="Cullen D."/>
            <person name="Martin F."/>
            <person name="Rosso M.-N."/>
            <person name="Henrissat B."/>
            <person name="Hibbett D."/>
            <person name="Martinez A.T."/>
            <person name="Grigoriev I.V."/>
        </authorList>
    </citation>
    <scope>NUCLEOTIDE SEQUENCE</scope>
    <source>
        <strain evidence="8">AH 40177</strain>
    </source>
</reference>
<dbReference type="GO" id="GO:0007188">
    <property type="term" value="P:adenylate cyclase-modulating G protein-coupled receptor signaling pathway"/>
    <property type="evidence" value="ECO:0007669"/>
    <property type="project" value="TreeGrafter"/>
</dbReference>
<feature type="region of interest" description="Disordered" evidence="7">
    <location>
        <begin position="122"/>
        <end position="152"/>
    </location>
</feature>
<feature type="region of interest" description="Disordered" evidence="7">
    <location>
        <begin position="1"/>
        <end position="27"/>
    </location>
</feature>
<dbReference type="GO" id="GO:0046872">
    <property type="term" value="F:metal ion binding"/>
    <property type="evidence" value="ECO:0007669"/>
    <property type="project" value="UniProtKB-KW"/>
</dbReference>
<dbReference type="OrthoDB" id="5817230at2759"/>
<evidence type="ECO:0000256" key="1">
    <source>
        <dbReference type="ARBA" id="ARBA00022723"/>
    </source>
</evidence>
<evidence type="ECO:0000313" key="9">
    <source>
        <dbReference type="Proteomes" id="UP000772434"/>
    </source>
</evidence>
<keyword evidence="6" id="KW-0460">Magnesium</keyword>